<sequence>MLDVNSNLKNYKNKYRLMDSSDKYS</sequence>
<protein>
    <submittedName>
        <fullName evidence="1">Uncharacterized protein</fullName>
    </submittedName>
</protein>
<reference evidence="1" key="1">
    <citation type="submission" date="2014-09" db="EMBL/GenBank/DDBJ databases">
        <authorList>
            <person name="Magalhaes I.L.F."/>
            <person name="Oliveira U."/>
            <person name="Santos F.R."/>
            <person name="Vidigal T.H.D.A."/>
            <person name="Brescovit A.D."/>
            <person name="Santos A.J."/>
        </authorList>
    </citation>
    <scope>NUCLEOTIDE SEQUENCE</scope>
    <source>
        <tissue evidence="1">Shoot tissue taken approximately 20 cm above the soil surface</tissue>
    </source>
</reference>
<organism evidence="1">
    <name type="scientific">Arundo donax</name>
    <name type="common">Giant reed</name>
    <name type="synonym">Donax arundinaceus</name>
    <dbReference type="NCBI Taxonomy" id="35708"/>
    <lineage>
        <taxon>Eukaryota</taxon>
        <taxon>Viridiplantae</taxon>
        <taxon>Streptophyta</taxon>
        <taxon>Embryophyta</taxon>
        <taxon>Tracheophyta</taxon>
        <taxon>Spermatophyta</taxon>
        <taxon>Magnoliopsida</taxon>
        <taxon>Liliopsida</taxon>
        <taxon>Poales</taxon>
        <taxon>Poaceae</taxon>
        <taxon>PACMAD clade</taxon>
        <taxon>Arundinoideae</taxon>
        <taxon>Arundineae</taxon>
        <taxon>Arundo</taxon>
    </lineage>
</organism>
<evidence type="ECO:0000313" key="1">
    <source>
        <dbReference type="EMBL" id="JAD46239.1"/>
    </source>
</evidence>
<reference evidence="1" key="2">
    <citation type="journal article" date="2015" name="Data Brief">
        <title>Shoot transcriptome of the giant reed, Arundo donax.</title>
        <authorList>
            <person name="Barrero R.A."/>
            <person name="Guerrero F.D."/>
            <person name="Moolhuijzen P."/>
            <person name="Goolsby J.A."/>
            <person name="Tidwell J."/>
            <person name="Bellgard S.E."/>
            <person name="Bellgard M.I."/>
        </authorList>
    </citation>
    <scope>NUCLEOTIDE SEQUENCE</scope>
    <source>
        <tissue evidence="1">Shoot tissue taken approximately 20 cm above the soil surface</tissue>
    </source>
</reference>
<dbReference type="AlphaFoldDB" id="A0A0A9A3J4"/>
<proteinExistence type="predicted"/>
<dbReference type="EMBL" id="GBRH01251656">
    <property type="protein sequence ID" value="JAD46239.1"/>
    <property type="molecule type" value="Transcribed_RNA"/>
</dbReference>
<accession>A0A0A9A3J4</accession>
<name>A0A0A9A3J4_ARUDO</name>